<dbReference type="Gene3D" id="2.60.40.10">
    <property type="entry name" value="Immunoglobulins"/>
    <property type="match status" value="5"/>
</dbReference>
<sequence>MIELFARTETTYIEKANGNLVFGNTIALAEKGTMELVIGTDRFLIPIDENGFWRWEATTPYADGNYSLSLRQYDRAGNLSEPTLATIVVDSTPPEAPLLIKLYDDFGAEQRGFEPGDTTDDKRPTLTGVAQKGTTVYLLNDKNEKIGSAVADKDTGVWKMEPSQDLADGTNNLRLVAEETFAKVPRTGPPSAPFTIVIGEDASVLPPNTITIKEAIDDVGTYMGKLSSGALTDDTTPTLRGDVSAGNTVTVYYRLAGSSTWTGSATATVNGTEWSWTPGSALAYGEYEFQASIGGFSSSLFTLDIATAADIANKTRIEMVKDDFGAWQGELSSGAITDDATPSFSGRGEANGKVVLRFAQVGQLANTVVVDVDSSGKWAWTPASGLPAGTWSFEVQPQGHNAWSNTFSLSITGSDGFNPVITDGYDDMGTSKVLANGDRTDDTTPTLNGQAEANSIVYLRATNGTNATVYSVTADTAGNWTWTPPGTLAYGKWDFQASKMSTGGWSNAFTLNLEVEKVGTSGLEDFDWVHDYLRSVGAPYNSASVPANTLSPNGLRFIKDATVMGPGFGHEYAIFTGGLHLSLGWDEGTTDFEFKLSSLAINADTFIAYIKIYDINGKFITQENHGMVKGDQTVHTFRYIAPEGTLIGRFEVTRSAGAGGGGIEDIRWGTKSLNSFAIEEESQSTLLHDDSIHQLYSADDLATQKITGSEEQIDTLQLTDSGQLLDLTAQNSSIESIEIIDITGSGDNILKLDLNALLQHGEKDLFIEDGKTQLLVKGNEGDVVQLKDILPEGSDISEWQHQDGTVTVAGVEYNVYSHGDDAELLVQQGVKTELV</sequence>
<proteinExistence type="predicted"/>
<reference evidence="2 3" key="1">
    <citation type="submission" date="2016-10" db="EMBL/GenBank/DDBJ databases">
        <authorList>
            <person name="Varghese N."/>
            <person name="Submissions S."/>
        </authorList>
    </citation>
    <scope>NUCLEOTIDE SEQUENCE [LARGE SCALE GENOMIC DNA]</scope>
    <source>
        <strain evidence="2 3">YR512</strain>
    </source>
</reference>
<feature type="domain" description="Bacterial Ig-like" evidence="1">
    <location>
        <begin position="118"/>
        <end position="178"/>
    </location>
</feature>
<feature type="domain" description="Bacterial Ig-like" evidence="1">
    <location>
        <begin position="224"/>
        <end position="292"/>
    </location>
</feature>
<keyword evidence="3" id="KW-1185">Reference proteome</keyword>
<gene>
    <name evidence="2" type="ORF">SAMN05518863_10262</name>
</gene>
<organism evidence="2 3">
    <name type="scientific">Candidatus Pantoea symbiotica</name>
    <dbReference type="NCBI Taxonomy" id="1884370"/>
    <lineage>
        <taxon>Bacteria</taxon>
        <taxon>Pseudomonadati</taxon>
        <taxon>Pseudomonadota</taxon>
        <taxon>Gammaproteobacteria</taxon>
        <taxon>Enterobacterales</taxon>
        <taxon>Erwiniaceae</taxon>
        <taxon>Pantoea</taxon>
    </lineage>
</organism>
<feature type="domain" description="Bacterial Ig-like" evidence="1">
    <location>
        <begin position="437"/>
        <end position="509"/>
    </location>
</feature>
<dbReference type="EMBL" id="FOSD01000002">
    <property type="protein sequence ID" value="SFJ60806.1"/>
    <property type="molecule type" value="Genomic_DNA"/>
</dbReference>
<name>A0A1I3STL8_9GAMM</name>
<dbReference type="Pfam" id="PF19077">
    <property type="entry name" value="Big_13"/>
    <property type="match status" value="4"/>
</dbReference>
<dbReference type="RefSeq" id="WP_008105528.1">
    <property type="nucleotide sequence ID" value="NZ_FOSD01000002.1"/>
</dbReference>
<comment type="caution">
    <text evidence="2">The sequence shown here is derived from an EMBL/GenBank/DDBJ whole genome shotgun (WGS) entry which is preliminary data.</text>
</comment>
<evidence type="ECO:0000259" key="1">
    <source>
        <dbReference type="Pfam" id="PF19077"/>
    </source>
</evidence>
<evidence type="ECO:0000313" key="2">
    <source>
        <dbReference type="EMBL" id="SFJ60806.1"/>
    </source>
</evidence>
<accession>A0A1I3STL8</accession>
<dbReference type="Proteomes" id="UP000198841">
    <property type="component" value="Unassembled WGS sequence"/>
</dbReference>
<feature type="domain" description="Bacterial Ig-like" evidence="1">
    <location>
        <begin position="329"/>
        <end position="396"/>
    </location>
</feature>
<dbReference type="InterPro" id="IPR044016">
    <property type="entry name" value="Big_13"/>
</dbReference>
<protein>
    <recommendedName>
        <fullName evidence="1">Bacterial Ig-like domain-containing protein</fullName>
    </recommendedName>
</protein>
<evidence type="ECO:0000313" key="3">
    <source>
        <dbReference type="Proteomes" id="UP000198841"/>
    </source>
</evidence>
<dbReference type="InterPro" id="IPR013783">
    <property type="entry name" value="Ig-like_fold"/>
</dbReference>